<dbReference type="RefSeq" id="WP_080141469.1">
    <property type="nucleotide sequence ID" value="NZ_CP035278.1"/>
</dbReference>
<evidence type="ECO:0000256" key="1">
    <source>
        <dbReference type="ARBA" id="ARBA00011028"/>
    </source>
</evidence>
<keyword evidence="6" id="KW-1185">Reference proteome</keyword>
<sequence>MRLLIFLLLSLGIIYSYGDEIPGRKQVLVSIVPYKFLVEQIAGDTCQVFSIVMDNHDPHNYELPPKYIEKIRQVKLWFRIGEGFERTCERIISCKQVDLAANIDKIMNGSCCQRFLNFDTHTWLSPKNLKIQIESITESLIEMSPEHEALYRKNNLLLQDKLDQLDQKVSSIVSEASQRNILVTHGAFAYFCRDYGFTQHTIERPNHSELSPKDIVRVERTIRNHNLHSVILLKHAGKRSSAALVRKFNMTPILLDPYAEDIFSNLIAIATAFASL</sequence>
<dbReference type="Pfam" id="PF01297">
    <property type="entry name" value="ZnuA"/>
    <property type="match status" value="1"/>
</dbReference>
<dbReference type="PANTHER" id="PTHR42953:SF3">
    <property type="entry name" value="HIGH-AFFINITY ZINC UPTAKE SYSTEM PROTEIN ZNUA"/>
    <property type="match status" value="1"/>
</dbReference>
<keyword evidence="3" id="KW-0732">Signal</keyword>
<dbReference type="InterPro" id="IPR050492">
    <property type="entry name" value="Bact_metal-bind_prot9"/>
</dbReference>
<dbReference type="Gene3D" id="3.40.50.1980">
    <property type="entry name" value="Nitrogenase molybdenum iron protein domain"/>
    <property type="match status" value="2"/>
</dbReference>
<gene>
    <name evidence="4" type="primary">znuA</name>
    <name evidence="4" type="ORF">Chls_747</name>
    <name evidence="5" type="ORF">INQ84_00020</name>
</gene>
<dbReference type="SUPFAM" id="SSF53807">
    <property type="entry name" value="Helical backbone' metal receptor"/>
    <property type="match status" value="1"/>
</dbReference>
<name>A0AAQ0EKV8_9CHLA</name>
<protein>
    <submittedName>
        <fullName evidence="4">Substrate-binding protein ZnuA</fullName>
    </submittedName>
    <submittedName>
        <fullName evidence="5">Zinc ABC transporter substrate-binding protein</fullName>
    </submittedName>
</protein>
<evidence type="ECO:0000313" key="5">
    <source>
        <dbReference type="EMBL" id="QYC74399.1"/>
    </source>
</evidence>
<dbReference type="AlphaFoldDB" id="A0AAQ0EKV8"/>
<dbReference type="InterPro" id="IPR006127">
    <property type="entry name" value="ZnuA-like"/>
</dbReference>
<dbReference type="Proteomes" id="UP000825134">
    <property type="component" value="Chromosome"/>
</dbReference>
<evidence type="ECO:0000256" key="2">
    <source>
        <dbReference type="ARBA" id="ARBA00022448"/>
    </source>
</evidence>
<organism evidence="5 7">
    <name type="scientific">Chlamydia suis</name>
    <dbReference type="NCBI Taxonomy" id="83559"/>
    <lineage>
        <taxon>Bacteria</taxon>
        <taxon>Pseudomonadati</taxon>
        <taxon>Chlamydiota</taxon>
        <taxon>Chlamydiia</taxon>
        <taxon>Chlamydiales</taxon>
        <taxon>Chlamydiaceae</taxon>
        <taxon>Chlamydia/Chlamydophila group</taxon>
        <taxon>Chlamydia</taxon>
    </lineage>
</organism>
<dbReference type="EMBL" id="CP063185">
    <property type="protein sequence ID" value="QYC74399.1"/>
    <property type="molecule type" value="Genomic_DNA"/>
</dbReference>
<proteinExistence type="inferred from homology"/>
<dbReference type="GO" id="GO:0046872">
    <property type="term" value="F:metal ion binding"/>
    <property type="evidence" value="ECO:0007669"/>
    <property type="project" value="InterPro"/>
</dbReference>
<evidence type="ECO:0000313" key="6">
    <source>
        <dbReference type="Proteomes" id="UP000512184"/>
    </source>
</evidence>
<dbReference type="EMBL" id="CP035278">
    <property type="protein sequence ID" value="QHP83622.1"/>
    <property type="molecule type" value="Genomic_DNA"/>
</dbReference>
<evidence type="ECO:0000313" key="4">
    <source>
        <dbReference type="EMBL" id="QHP83622.1"/>
    </source>
</evidence>
<accession>A0AAQ0EKV8</accession>
<reference evidence="5" key="2">
    <citation type="journal article" date="2021" name="Front. Microbiol.">
        <title>Generation of Tetracycline and Rifamycin Resistant Chlamydia Suis Recombinants.</title>
        <authorList>
            <person name="Marti H."/>
            <person name="Bommana S."/>
            <person name="Read T.D."/>
            <person name="Pesch T."/>
            <person name="Prahauser B."/>
            <person name="Dean D."/>
            <person name="Borel N."/>
        </authorList>
    </citation>
    <scope>NUCLEOTIDE SEQUENCE</scope>
    <source>
        <strain evidence="5">208.1</strain>
    </source>
</reference>
<dbReference type="Proteomes" id="UP000512184">
    <property type="component" value="Chromosome"/>
</dbReference>
<reference evidence="4 6" key="1">
    <citation type="submission" date="2019-01" db="EMBL/GenBank/DDBJ databases">
        <title>Whole genome sequencing and annotation enables comparative genome analysis that reveals unique features of the Chlamydia suis R19 Genome.</title>
        <authorList>
            <person name="Dimond Z.E."/>
        </authorList>
    </citation>
    <scope>NUCLEOTIDE SEQUENCE [LARGE SCALE GENOMIC DNA]</scope>
    <source>
        <strain evidence="4 6">R19</strain>
    </source>
</reference>
<dbReference type="PANTHER" id="PTHR42953">
    <property type="entry name" value="HIGH-AFFINITY ZINC UPTAKE SYSTEM PROTEIN ZNUA-RELATED"/>
    <property type="match status" value="1"/>
</dbReference>
<comment type="similarity">
    <text evidence="1">Belongs to the bacterial solute-binding protein 9 family.</text>
</comment>
<evidence type="ECO:0000313" key="7">
    <source>
        <dbReference type="Proteomes" id="UP000825134"/>
    </source>
</evidence>
<evidence type="ECO:0000256" key="3">
    <source>
        <dbReference type="ARBA" id="ARBA00022729"/>
    </source>
</evidence>
<keyword evidence="2" id="KW-0813">Transport</keyword>
<dbReference type="GO" id="GO:0030001">
    <property type="term" value="P:metal ion transport"/>
    <property type="evidence" value="ECO:0007669"/>
    <property type="project" value="InterPro"/>
</dbReference>